<evidence type="ECO:0000256" key="11">
    <source>
        <dbReference type="ARBA" id="ARBA00023033"/>
    </source>
</evidence>
<dbReference type="AlphaFoldDB" id="A0A232FCJ2"/>
<dbReference type="FunFam" id="1.10.630.10:FF:000182">
    <property type="entry name" value="Cytochrome P450 3A4"/>
    <property type="match status" value="1"/>
</dbReference>
<feature type="transmembrane region" description="Helical" evidence="15">
    <location>
        <begin position="13"/>
        <end position="35"/>
    </location>
</feature>
<evidence type="ECO:0000256" key="4">
    <source>
        <dbReference type="ARBA" id="ARBA00010617"/>
    </source>
</evidence>
<evidence type="ECO:0000256" key="7">
    <source>
        <dbReference type="ARBA" id="ARBA00022824"/>
    </source>
</evidence>
<evidence type="ECO:0000313" key="16">
    <source>
        <dbReference type="EMBL" id="OXU28541.1"/>
    </source>
</evidence>
<evidence type="ECO:0000256" key="12">
    <source>
        <dbReference type="ARBA" id="ARBA00023136"/>
    </source>
</evidence>
<dbReference type="InterPro" id="IPR017972">
    <property type="entry name" value="Cyt_P450_CS"/>
</dbReference>
<comment type="similarity">
    <text evidence="4 14">Belongs to the cytochrome P450 family.</text>
</comment>
<proteinExistence type="inferred from homology"/>
<accession>A0A232FCJ2</accession>
<dbReference type="CDD" id="cd11056">
    <property type="entry name" value="CYP6-like"/>
    <property type="match status" value="1"/>
</dbReference>
<dbReference type="PRINTS" id="PR00385">
    <property type="entry name" value="P450"/>
</dbReference>
<dbReference type="InterPro" id="IPR001128">
    <property type="entry name" value="Cyt_P450"/>
</dbReference>
<dbReference type="PRINTS" id="PR00463">
    <property type="entry name" value="EP450I"/>
</dbReference>
<evidence type="ECO:0000256" key="13">
    <source>
        <dbReference type="PIRSR" id="PIRSR602401-1"/>
    </source>
</evidence>
<evidence type="ECO:0000256" key="14">
    <source>
        <dbReference type="RuleBase" id="RU000461"/>
    </source>
</evidence>
<protein>
    <recommendedName>
        <fullName evidence="18">Cytochrome P450</fullName>
    </recommendedName>
</protein>
<dbReference type="GO" id="GO:0004497">
    <property type="term" value="F:monooxygenase activity"/>
    <property type="evidence" value="ECO:0007669"/>
    <property type="project" value="UniProtKB-KW"/>
</dbReference>
<evidence type="ECO:0000256" key="6">
    <source>
        <dbReference type="ARBA" id="ARBA00022723"/>
    </source>
</evidence>
<keyword evidence="7" id="KW-0256">Endoplasmic reticulum</keyword>
<keyword evidence="9 14" id="KW-0560">Oxidoreductase</keyword>
<dbReference type="GO" id="GO:0020037">
    <property type="term" value="F:heme binding"/>
    <property type="evidence" value="ECO:0007669"/>
    <property type="project" value="InterPro"/>
</dbReference>
<dbReference type="InterPro" id="IPR050476">
    <property type="entry name" value="Insect_CytP450_Detox"/>
</dbReference>
<dbReference type="PANTHER" id="PTHR24292">
    <property type="entry name" value="CYTOCHROME P450"/>
    <property type="match status" value="1"/>
</dbReference>
<dbReference type="OrthoDB" id="2789670at2759"/>
<dbReference type="Proteomes" id="UP000215335">
    <property type="component" value="Unassembled WGS sequence"/>
</dbReference>
<dbReference type="SUPFAM" id="SSF48264">
    <property type="entry name" value="Cytochrome P450"/>
    <property type="match status" value="1"/>
</dbReference>
<evidence type="ECO:0008006" key="18">
    <source>
        <dbReference type="Google" id="ProtNLM"/>
    </source>
</evidence>
<dbReference type="GO" id="GO:0005789">
    <property type="term" value="C:endoplasmic reticulum membrane"/>
    <property type="evidence" value="ECO:0007669"/>
    <property type="project" value="UniProtKB-SubCell"/>
</dbReference>
<dbReference type="PANTHER" id="PTHR24292:SF100">
    <property type="entry name" value="CYTOCHROME P450 6A16, ISOFORM B-RELATED"/>
    <property type="match status" value="1"/>
</dbReference>
<keyword evidence="11 14" id="KW-0503">Monooxygenase</keyword>
<keyword evidence="5 13" id="KW-0349">Heme</keyword>
<evidence type="ECO:0000256" key="3">
    <source>
        <dbReference type="ARBA" id="ARBA00004406"/>
    </source>
</evidence>
<keyword evidence="12 15" id="KW-0472">Membrane</keyword>
<organism evidence="16 17">
    <name type="scientific">Trichomalopsis sarcophagae</name>
    <dbReference type="NCBI Taxonomy" id="543379"/>
    <lineage>
        <taxon>Eukaryota</taxon>
        <taxon>Metazoa</taxon>
        <taxon>Ecdysozoa</taxon>
        <taxon>Arthropoda</taxon>
        <taxon>Hexapoda</taxon>
        <taxon>Insecta</taxon>
        <taxon>Pterygota</taxon>
        <taxon>Neoptera</taxon>
        <taxon>Endopterygota</taxon>
        <taxon>Hymenoptera</taxon>
        <taxon>Apocrita</taxon>
        <taxon>Proctotrupomorpha</taxon>
        <taxon>Chalcidoidea</taxon>
        <taxon>Pteromalidae</taxon>
        <taxon>Pteromalinae</taxon>
        <taxon>Trichomalopsis</taxon>
    </lineage>
</organism>
<evidence type="ECO:0000313" key="17">
    <source>
        <dbReference type="Proteomes" id="UP000215335"/>
    </source>
</evidence>
<keyword evidence="15" id="KW-1133">Transmembrane helix</keyword>
<reference evidence="16 17" key="1">
    <citation type="journal article" date="2017" name="Curr. Biol.">
        <title>The Evolution of Venom by Co-option of Single-Copy Genes.</title>
        <authorList>
            <person name="Martinson E.O."/>
            <person name="Mrinalini"/>
            <person name="Kelkar Y.D."/>
            <person name="Chang C.H."/>
            <person name="Werren J.H."/>
        </authorList>
    </citation>
    <scope>NUCLEOTIDE SEQUENCE [LARGE SCALE GENOMIC DNA]</scope>
    <source>
        <strain evidence="16 17">Alberta</strain>
        <tissue evidence="16">Whole body</tissue>
    </source>
</reference>
<evidence type="ECO:0000256" key="8">
    <source>
        <dbReference type="ARBA" id="ARBA00022848"/>
    </source>
</evidence>
<evidence type="ECO:0000256" key="5">
    <source>
        <dbReference type="ARBA" id="ARBA00022617"/>
    </source>
</evidence>
<comment type="cofactor">
    <cofactor evidence="1 13">
        <name>heme</name>
        <dbReference type="ChEBI" id="CHEBI:30413"/>
    </cofactor>
</comment>
<evidence type="ECO:0000256" key="15">
    <source>
        <dbReference type="SAM" id="Phobius"/>
    </source>
</evidence>
<dbReference type="InterPro" id="IPR002401">
    <property type="entry name" value="Cyt_P450_E_grp-I"/>
</dbReference>
<evidence type="ECO:0000256" key="1">
    <source>
        <dbReference type="ARBA" id="ARBA00001971"/>
    </source>
</evidence>
<evidence type="ECO:0000256" key="10">
    <source>
        <dbReference type="ARBA" id="ARBA00023004"/>
    </source>
</evidence>
<name>A0A232FCJ2_9HYME</name>
<dbReference type="PROSITE" id="PS00086">
    <property type="entry name" value="CYTOCHROME_P450"/>
    <property type="match status" value="1"/>
</dbReference>
<gene>
    <name evidence="16" type="ORF">TSAR_006138</name>
</gene>
<evidence type="ECO:0000256" key="9">
    <source>
        <dbReference type="ARBA" id="ARBA00023002"/>
    </source>
</evidence>
<comment type="caution">
    <text evidence="16">The sequence shown here is derived from an EMBL/GenBank/DDBJ whole genome shotgun (WGS) entry which is preliminary data.</text>
</comment>
<dbReference type="InterPro" id="IPR036396">
    <property type="entry name" value="Cyt_P450_sf"/>
</dbReference>
<evidence type="ECO:0000256" key="2">
    <source>
        <dbReference type="ARBA" id="ARBA00004174"/>
    </source>
</evidence>
<keyword evidence="15" id="KW-0812">Transmembrane</keyword>
<keyword evidence="6 13" id="KW-0479">Metal-binding</keyword>
<dbReference type="GO" id="GO:0016705">
    <property type="term" value="F:oxidoreductase activity, acting on paired donors, with incorporation or reduction of molecular oxygen"/>
    <property type="evidence" value="ECO:0007669"/>
    <property type="project" value="InterPro"/>
</dbReference>
<dbReference type="Gene3D" id="1.10.630.10">
    <property type="entry name" value="Cytochrome P450"/>
    <property type="match status" value="1"/>
</dbReference>
<keyword evidence="8" id="KW-0492">Microsome</keyword>
<dbReference type="GO" id="GO:0005506">
    <property type="term" value="F:iron ion binding"/>
    <property type="evidence" value="ECO:0007669"/>
    <property type="project" value="InterPro"/>
</dbReference>
<sequence length="535" mass="61830">MFETVGSVLNFKLFWISAIIFVFYSYFKLIIYSYWKRHDIPHDKPTVPFGNIGMDLITKKVSIGEKMKFSYDKYKKHPFHGLYMFHKPTLMVNDPEVIKYVLVKEFTHFHDRGMYFNDKIDPISGHLFFMTGDRWRALRIKLSPSFTSGKLKNMYPFVQEIADEMVNIASENLEKTNVLEIKELVARYTTDTIFSLAFGFNANTLRNPDSEFRHYGDLSIKNAPLFNAIAAFTPYILEFFKIPFTNAKAAAFFIKLFKDMIEQRKMEKKNRKDFLNLLIELIDHGQIRDQEGENSTDEPVNLTKLKLLEAVAQAFVFFLAGFETSSSIVTHTLYELALNPDEQEKLHQDIDELLKRDGGFNYENKWHFMVSQAISSHKLSYEGMAMLYNADYAISETLRKHPSLPFLNRICVKDCKLPNSDFVVPEGMPIIISISGLHRDPNIHPDPDKFDPTRFSKENIAARHPYAYLAFGEGPRICIGKRLGIMMSTVALATLLSKFKFSVCDRTPIPNRYSMNSILQTPGDGIYLGMEKRKK</sequence>
<keyword evidence="17" id="KW-1185">Reference proteome</keyword>
<dbReference type="Pfam" id="PF00067">
    <property type="entry name" value="p450"/>
    <property type="match status" value="1"/>
</dbReference>
<keyword evidence="10 13" id="KW-0408">Iron</keyword>
<dbReference type="EMBL" id="NNAY01000418">
    <property type="protein sequence ID" value="OXU28541.1"/>
    <property type="molecule type" value="Genomic_DNA"/>
</dbReference>
<feature type="binding site" description="axial binding residue" evidence="13">
    <location>
        <position position="478"/>
    </location>
    <ligand>
        <name>heme</name>
        <dbReference type="ChEBI" id="CHEBI:30413"/>
    </ligand>
    <ligandPart>
        <name>Fe</name>
        <dbReference type="ChEBI" id="CHEBI:18248"/>
    </ligandPart>
</feature>
<dbReference type="STRING" id="543379.A0A232FCJ2"/>
<comment type="subcellular location">
    <subcellularLocation>
        <location evidence="3">Endoplasmic reticulum membrane</location>
        <topology evidence="3">Peripheral membrane protein</topology>
    </subcellularLocation>
    <subcellularLocation>
        <location evidence="2">Microsome membrane</location>
        <topology evidence="2">Peripheral membrane protein</topology>
    </subcellularLocation>
</comment>